<organism evidence="1 2">
    <name type="scientific">Pipistrellus kuhlii</name>
    <name type="common">Kuhl's pipistrelle</name>
    <dbReference type="NCBI Taxonomy" id="59472"/>
    <lineage>
        <taxon>Eukaryota</taxon>
        <taxon>Metazoa</taxon>
        <taxon>Chordata</taxon>
        <taxon>Craniata</taxon>
        <taxon>Vertebrata</taxon>
        <taxon>Euteleostomi</taxon>
        <taxon>Mammalia</taxon>
        <taxon>Eutheria</taxon>
        <taxon>Laurasiatheria</taxon>
        <taxon>Chiroptera</taxon>
        <taxon>Yangochiroptera</taxon>
        <taxon>Vespertilionidae</taxon>
        <taxon>Pipistrellus</taxon>
    </lineage>
</organism>
<keyword evidence="2" id="KW-1185">Reference proteome</keyword>
<accession>A0A7J7V0J8</accession>
<proteinExistence type="predicted"/>
<dbReference type="Proteomes" id="UP000558488">
    <property type="component" value="Unassembled WGS sequence"/>
</dbReference>
<comment type="caution">
    <text evidence="1">The sequence shown here is derived from an EMBL/GenBank/DDBJ whole genome shotgun (WGS) entry which is preliminary data.</text>
</comment>
<evidence type="ECO:0000313" key="2">
    <source>
        <dbReference type="Proteomes" id="UP000558488"/>
    </source>
</evidence>
<name>A0A7J7V0J8_PIPKU</name>
<dbReference type="EMBL" id="JACAGB010000017">
    <property type="protein sequence ID" value="KAF6318685.1"/>
    <property type="molecule type" value="Genomic_DNA"/>
</dbReference>
<protein>
    <submittedName>
        <fullName evidence="1">Uncharacterized protein</fullName>
    </submittedName>
</protein>
<gene>
    <name evidence="1" type="ORF">mPipKuh1_008667</name>
</gene>
<dbReference type="AlphaFoldDB" id="A0A7J7V0J8"/>
<reference evidence="1 2" key="1">
    <citation type="journal article" date="2020" name="Nature">
        <title>Six reference-quality genomes reveal evolution of bat adaptations.</title>
        <authorList>
            <person name="Jebb D."/>
            <person name="Huang Z."/>
            <person name="Pippel M."/>
            <person name="Hughes G.M."/>
            <person name="Lavrichenko K."/>
            <person name="Devanna P."/>
            <person name="Winkler S."/>
            <person name="Jermiin L.S."/>
            <person name="Skirmuntt E.C."/>
            <person name="Katzourakis A."/>
            <person name="Burkitt-Gray L."/>
            <person name="Ray D.A."/>
            <person name="Sullivan K.A.M."/>
            <person name="Roscito J.G."/>
            <person name="Kirilenko B.M."/>
            <person name="Davalos L.M."/>
            <person name="Corthals A.P."/>
            <person name="Power M.L."/>
            <person name="Jones G."/>
            <person name="Ransome R.D."/>
            <person name="Dechmann D.K.N."/>
            <person name="Locatelli A.G."/>
            <person name="Puechmaille S.J."/>
            <person name="Fedrigo O."/>
            <person name="Jarvis E.D."/>
            <person name="Hiller M."/>
            <person name="Vernes S.C."/>
            <person name="Myers E.W."/>
            <person name="Teeling E.C."/>
        </authorList>
    </citation>
    <scope>NUCLEOTIDE SEQUENCE [LARGE SCALE GENOMIC DNA]</scope>
    <source>
        <strain evidence="1">MPipKuh1</strain>
        <tissue evidence="1">Flight muscle</tissue>
    </source>
</reference>
<sequence>MNLDLETAIYPVVLGQLLCEVEATRLFSAHGSPPPSLRPGTAELGVSIRGHDSGYRGHSGSGLLSARGPMTIKLCAWTLWAGGRCGGEKGDSGFSVSYQHHGFGCICMKLWLSWTEKGDSDSESEDIYFYFLFLKIYILLIFYREEGRGIESQKY</sequence>
<evidence type="ECO:0000313" key="1">
    <source>
        <dbReference type="EMBL" id="KAF6318685.1"/>
    </source>
</evidence>